<feature type="domain" description="Carboxylesterase type B" evidence="7">
    <location>
        <begin position="2"/>
        <end position="465"/>
    </location>
</feature>
<accession>A0A653BJM3</accession>
<evidence type="ECO:0000256" key="3">
    <source>
        <dbReference type="ARBA" id="ARBA00022801"/>
    </source>
</evidence>
<keyword evidence="4" id="KW-1015">Disulfide bond</keyword>
<sequence>MPPVGKRRFKEPEPVQGWKGIYNATENKKMCTQKLGAILIGEEDCLYLNIYTPVNPKNTTKRLPVFFWIHGGAFILGSGVYDMQNPSYFMDEEVVVVTINYRLGILGFLTTEDSVIPANLGLRDQRFALEWTYANIERFGGDPLNIVIGGESAGSASVGYHLLGTHEKPIFTGAFLASGSSMSTWTYQENPRERAFKVARKLDETFDSTDSASLLALLRNVTKEFLFYVASEEESYVNWISVLPNDKNGYNPPTDAIENGNFVKVPVLMGFNSEESLCPLDVGNSTRDLPKLAKELDNNTSHILGVMDVGRQNATKIGIKLRRLYTNGLFEDDIPALVRYISDYNFITGITKHAKSASQFIPTYLYEFSFKSSTGKDSTVPGINGTCHGEDLPFYWKDFLAKILPEKERIIARRFVRIISNFVKHKNPMPHPDPLFENVTWPVVRPNEIKYMNFGEHFKVEANPRNFSNIEAFLDTHLVKPVYVY</sequence>
<dbReference type="Pfam" id="PF00135">
    <property type="entry name" value="COesterase"/>
    <property type="match status" value="1"/>
</dbReference>
<evidence type="ECO:0000313" key="8">
    <source>
        <dbReference type="EMBL" id="VEN35783.1"/>
    </source>
</evidence>
<keyword evidence="3 6" id="KW-0378">Hydrolase</keyword>
<evidence type="ECO:0000256" key="2">
    <source>
        <dbReference type="ARBA" id="ARBA00022487"/>
    </source>
</evidence>
<protein>
    <recommendedName>
        <fullName evidence="6">Carboxylic ester hydrolase</fullName>
        <ecNumber evidence="6">3.1.1.-</ecNumber>
    </recommendedName>
</protein>
<dbReference type="Proteomes" id="UP000410492">
    <property type="component" value="Unassembled WGS sequence"/>
</dbReference>
<comment type="similarity">
    <text evidence="1 6">Belongs to the type-B carboxylesterase/lipase family.</text>
</comment>
<evidence type="ECO:0000256" key="4">
    <source>
        <dbReference type="ARBA" id="ARBA00023157"/>
    </source>
</evidence>
<proteinExistence type="inferred from homology"/>
<dbReference type="GO" id="GO:0052689">
    <property type="term" value="F:carboxylic ester hydrolase activity"/>
    <property type="evidence" value="ECO:0007669"/>
    <property type="project" value="UniProtKB-KW"/>
</dbReference>
<organism evidence="8 9">
    <name type="scientific">Callosobruchus maculatus</name>
    <name type="common">Southern cowpea weevil</name>
    <name type="synonym">Pulse bruchid</name>
    <dbReference type="NCBI Taxonomy" id="64391"/>
    <lineage>
        <taxon>Eukaryota</taxon>
        <taxon>Metazoa</taxon>
        <taxon>Ecdysozoa</taxon>
        <taxon>Arthropoda</taxon>
        <taxon>Hexapoda</taxon>
        <taxon>Insecta</taxon>
        <taxon>Pterygota</taxon>
        <taxon>Neoptera</taxon>
        <taxon>Endopterygota</taxon>
        <taxon>Coleoptera</taxon>
        <taxon>Polyphaga</taxon>
        <taxon>Cucujiformia</taxon>
        <taxon>Chrysomeloidea</taxon>
        <taxon>Chrysomelidae</taxon>
        <taxon>Bruchinae</taxon>
        <taxon>Bruchini</taxon>
        <taxon>Callosobruchus</taxon>
    </lineage>
</organism>
<evidence type="ECO:0000259" key="7">
    <source>
        <dbReference type="Pfam" id="PF00135"/>
    </source>
</evidence>
<evidence type="ECO:0000256" key="5">
    <source>
        <dbReference type="ARBA" id="ARBA00023180"/>
    </source>
</evidence>
<dbReference type="EC" id="3.1.1.-" evidence="6"/>
<dbReference type="AlphaFoldDB" id="A0A653BJM3"/>
<dbReference type="PROSITE" id="PS00941">
    <property type="entry name" value="CARBOXYLESTERASE_B_2"/>
    <property type="match status" value="1"/>
</dbReference>
<dbReference type="SUPFAM" id="SSF53474">
    <property type="entry name" value="alpha/beta-Hydrolases"/>
    <property type="match status" value="1"/>
</dbReference>
<name>A0A653BJM3_CALMS</name>
<gene>
    <name evidence="8" type="ORF">CALMAC_LOCUS1589</name>
</gene>
<dbReference type="InterPro" id="IPR002018">
    <property type="entry name" value="CarbesteraseB"/>
</dbReference>
<dbReference type="EMBL" id="CAACVG010001872">
    <property type="protein sequence ID" value="VEN35783.1"/>
    <property type="molecule type" value="Genomic_DNA"/>
</dbReference>
<evidence type="ECO:0000313" key="9">
    <source>
        <dbReference type="Proteomes" id="UP000410492"/>
    </source>
</evidence>
<dbReference type="PANTHER" id="PTHR43142">
    <property type="entry name" value="CARBOXYLIC ESTER HYDROLASE"/>
    <property type="match status" value="1"/>
</dbReference>
<dbReference type="PANTHER" id="PTHR43142:SF1">
    <property type="entry name" value="CARBOXYLIC ESTER HYDROLASE"/>
    <property type="match status" value="1"/>
</dbReference>
<dbReference type="Gene3D" id="3.40.50.1820">
    <property type="entry name" value="alpha/beta hydrolase"/>
    <property type="match status" value="1"/>
</dbReference>
<dbReference type="OrthoDB" id="19653at2759"/>
<evidence type="ECO:0000256" key="6">
    <source>
        <dbReference type="RuleBase" id="RU361235"/>
    </source>
</evidence>
<keyword evidence="5" id="KW-0325">Glycoprotein</keyword>
<reference evidence="8 9" key="1">
    <citation type="submission" date="2019-01" db="EMBL/GenBank/DDBJ databases">
        <authorList>
            <person name="Sayadi A."/>
        </authorList>
    </citation>
    <scope>NUCLEOTIDE SEQUENCE [LARGE SCALE GENOMIC DNA]</scope>
</reference>
<evidence type="ECO:0000256" key="1">
    <source>
        <dbReference type="ARBA" id="ARBA00005964"/>
    </source>
</evidence>
<dbReference type="InterPro" id="IPR019819">
    <property type="entry name" value="Carboxylesterase_B_CS"/>
</dbReference>
<keyword evidence="2" id="KW-0719">Serine esterase</keyword>
<dbReference type="PROSITE" id="PS00122">
    <property type="entry name" value="CARBOXYLESTERASE_B_1"/>
    <property type="match status" value="1"/>
</dbReference>
<keyword evidence="9" id="KW-1185">Reference proteome</keyword>
<dbReference type="InterPro" id="IPR019826">
    <property type="entry name" value="Carboxylesterase_B_AS"/>
</dbReference>
<dbReference type="InterPro" id="IPR029058">
    <property type="entry name" value="AB_hydrolase_fold"/>
</dbReference>